<evidence type="ECO:0000313" key="1">
    <source>
        <dbReference type="EMBL" id="KAE9718183.1"/>
    </source>
</evidence>
<comment type="caution">
    <text evidence="1">The sequence shown here is derived from an EMBL/GenBank/DDBJ whole genome shotgun (WGS) entry which is preliminary data.</text>
</comment>
<accession>A0A6N6WNV0</accession>
<name>A0A6N6WNV0_ECOLX</name>
<dbReference type="EMBL" id="WSGM01000699">
    <property type="protein sequence ID" value="KAE9718183.1"/>
    <property type="molecule type" value="Genomic_DNA"/>
</dbReference>
<dbReference type="AlphaFoldDB" id="A0A6N6WNV0"/>
<dbReference type="InterPro" id="IPR051914">
    <property type="entry name" value="FAD-linked_OxidoTrans_Type4"/>
</dbReference>
<dbReference type="GO" id="GO:0050660">
    <property type="term" value="F:flavin adenine dinucleotide binding"/>
    <property type="evidence" value="ECO:0007669"/>
    <property type="project" value="InterPro"/>
</dbReference>
<feature type="non-terminal residue" evidence="1">
    <location>
        <position position="1"/>
    </location>
</feature>
<organism evidence="1 2">
    <name type="scientific">Escherichia coli</name>
    <dbReference type="NCBI Taxonomy" id="562"/>
    <lineage>
        <taxon>Bacteria</taxon>
        <taxon>Pseudomonadati</taxon>
        <taxon>Pseudomonadota</taxon>
        <taxon>Gammaproteobacteria</taxon>
        <taxon>Enterobacterales</taxon>
        <taxon>Enterobacteriaceae</taxon>
        <taxon>Escherichia</taxon>
    </lineage>
</organism>
<dbReference type="PANTHER" id="PTHR42934:SF2">
    <property type="entry name" value="GLYCOLATE OXIDASE SUBUNIT GLCD"/>
    <property type="match status" value="1"/>
</dbReference>
<reference evidence="1 2" key="1">
    <citation type="submission" date="2019-10" db="EMBL/GenBank/DDBJ databases">
        <title>Antimicrobial-resistant enteric bacteria are widely distributed amongst people, animals and the environment in northern Tanzania.</title>
        <authorList>
            <person name="Subbiah M."/>
            <person name="Call D.R."/>
        </authorList>
    </citation>
    <scope>NUCLEOTIDE SEQUENCE [LARGE SCALE GENOMIC DNA]</scope>
    <source>
        <strain evidence="1 2">TzEc067</strain>
    </source>
</reference>
<gene>
    <name evidence="1" type="ORF">GP711_28600</name>
</gene>
<dbReference type="SUPFAM" id="SSF56176">
    <property type="entry name" value="FAD-binding/transporter-associated domain-like"/>
    <property type="match status" value="1"/>
</dbReference>
<evidence type="ECO:0000313" key="2">
    <source>
        <dbReference type="Proteomes" id="UP000437875"/>
    </source>
</evidence>
<dbReference type="PANTHER" id="PTHR42934">
    <property type="entry name" value="GLYCOLATE OXIDASE SUBUNIT GLCD"/>
    <property type="match status" value="1"/>
</dbReference>
<proteinExistence type="predicted"/>
<protein>
    <submittedName>
        <fullName evidence="1">FAD-linked oxidase</fullName>
    </submittedName>
</protein>
<dbReference type="Proteomes" id="UP000437875">
    <property type="component" value="Unassembled WGS sequence"/>
</dbReference>
<dbReference type="RefSeq" id="WP_199269381.1">
    <property type="nucleotide sequence ID" value="NZ_WSGM01000699.1"/>
</dbReference>
<feature type="non-terminal residue" evidence="1">
    <location>
        <position position="137"/>
    </location>
</feature>
<sequence>AVLWGTALDNLAWWRMVDPDGNWLEVTRLNHNLGKIHDAPVVTFELKWFDGNAPVGAKLLRTETLTIEGRKFRKEGLGKDVTDKFLAGLPGVQKEGCDGIITSARWILHRMPKSIRTVCLEFFGQARDAIPSIVEIK</sequence>
<dbReference type="InterPro" id="IPR036318">
    <property type="entry name" value="FAD-bd_PCMH-like_sf"/>
</dbReference>